<dbReference type="InParanoid" id="A0A6P6Y9I0"/>
<feature type="transmembrane region" description="Helical" evidence="8">
    <location>
        <begin position="103"/>
        <end position="121"/>
    </location>
</feature>
<dbReference type="RefSeq" id="XP_027201611.1">
    <property type="nucleotide sequence ID" value="XM_027345810.1"/>
</dbReference>
<evidence type="ECO:0000256" key="9">
    <source>
        <dbReference type="SAM" id="SignalP"/>
    </source>
</evidence>
<organism evidence="10 11">
    <name type="scientific">Dermatophagoides pteronyssinus</name>
    <name type="common">European house dust mite</name>
    <dbReference type="NCBI Taxonomy" id="6956"/>
    <lineage>
        <taxon>Eukaryota</taxon>
        <taxon>Metazoa</taxon>
        <taxon>Ecdysozoa</taxon>
        <taxon>Arthropoda</taxon>
        <taxon>Chelicerata</taxon>
        <taxon>Arachnida</taxon>
        <taxon>Acari</taxon>
        <taxon>Acariformes</taxon>
        <taxon>Sarcoptiformes</taxon>
        <taxon>Astigmata</taxon>
        <taxon>Psoroptidia</taxon>
        <taxon>Analgoidea</taxon>
        <taxon>Pyroglyphidae</taxon>
        <taxon>Dermatophagoidinae</taxon>
        <taxon>Dermatophagoides</taxon>
    </lineage>
</organism>
<dbReference type="InterPro" id="IPR021910">
    <property type="entry name" value="NGX6/PGAP6/MYMK"/>
</dbReference>
<accession>A0A6P6Y9I0</accession>
<feature type="transmembrane region" description="Helical" evidence="8">
    <location>
        <begin position="128"/>
        <end position="147"/>
    </location>
</feature>
<feature type="transmembrane region" description="Helical" evidence="8">
    <location>
        <begin position="189"/>
        <end position="209"/>
    </location>
</feature>
<dbReference type="PANTHER" id="PTHR14319:SF3">
    <property type="entry name" value="TRANSMEMBRANE PROTEIN-LIKE PROTEIN"/>
    <property type="match status" value="1"/>
</dbReference>
<evidence type="ECO:0000256" key="3">
    <source>
        <dbReference type="ARBA" id="ARBA00022475"/>
    </source>
</evidence>
<feature type="transmembrane region" description="Helical" evidence="8">
    <location>
        <begin position="275"/>
        <end position="297"/>
    </location>
</feature>
<dbReference type="AlphaFoldDB" id="A0A6P6Y9I0"/>
<evidence type="ECO:0000313" key="10">
    <source>
        <dbReference type="Proteomes" id="UP000515146"/>
    </source>
</evidence>
<feature type="signal peptide" evidence="9">
    <location>
        <begin position="1"/>
        <end position="22"/>
    </location>
</feature>
<feature type="transmembrane region" description="Helical" evidence="8">
    <location>
        <begin position="162"/>
        <end position="182"/>
    </location>
</feature>
<keyword evidence="5 8" id="KW-1133">Transmembrane helix</keyword>
<comment type="subcellular location">
    <subcellularLocation>
        <location evidence="1">Cell membrane</location>
        <topology evidence="1">Multi-pass membrane protein</topology>
    </subcellularLocation>
</comment>
<protein>
    <submittedName>
        <fullName evidence="11">Uncharacterized protein LOC113795612 isoform X1</fullName>
    </submittedName>
</protein>
<keyword evidence="6 8" id="KW-0472">Membrane</keyword>
<feature type="transmembrane region" description="Helical" evidence="8">
    <location>
        <begin position="215"/>
        <end position="238"/>
    </location>
</feature>
<evidence type="ECO:0000256" key="7">
    <source>
        <dbReference type="SAM" id="MobiDB-lite"/>
    </source>
</evidence>
<evidence type="ECO:0000256" key="1">
    <source>
        <dbReference type="ARBA" id="ARBA00004651"/>
    </source>
</evidence>
<dbReference type="KEGG" id="dpte:113795612"/>
<keyword evidence="9" id="KW-0732">Signal</keyword>
<feature type="chain" id="PRO_5028177872" evidence="9">
    <location>
        <begin position="23"/>
        <end position="405"/>
    </location>
</feature>
<evidence type="ECO:0000256" key="6">
    <source>
        <dbReference type="ARBA" id="ARBA00023136"/>
    </source>
</evidence>
<keyword evidence="3" id="KW-1003">Cell membrane</keyword>
<evidence type="ECO:0000256" key="4">
    <source>
        <dbReference type="ARBA" id="ARBA00022692"/>
    </source>
</evidence>
<dbReference type="PANTHER" id="PTHR14319">
    <property type="entry name" value="FIVE-SPAN TRANSMEMBRANE PROTEIN M83"/>
    <property type="match status" value="1"/>
</dbReference>
<gene>
    <name evidence="11" type="primary">LOC113795612</name>
</gene>
<proteinExistence type="inferred from homology"/>
<comment type="similarity">
    <text evidence="2">Belongs to the TMEM8 family.</text>
</comment>
<evidence type="ECO:0000256" key="5">
    <source>
        <dbReference type="ARBA" id="ARBA00022989"/>
    </source>
</evidence>
<evidence type="ECO:0000313" key="11">
    <source>
        <dbReference type="RefSeq" id="XP_027201611.1"/>
    </source>
</evidence>
<feature type="transmembrane region" description="Helical" evidence="8">
    <location>
        <begin position="303"/>
        <end position="320"/>
    </location>
</feature>
<dbReference type="GO" id="GO:0005886">
    <property type="term" value="C:plasma membrane"/>
    <property type="evidence" value="ECO:0007669"/>
    <property type="project" value="UniProtKB-SubCell"/>
</dbReference>
<dbReference type="OrthoDB" id="69646at2759"/>
<name>A0A6P6Y9I0_DERPT</name>
<evidence type="ECO:0000256" key="8">
    <source>
        <dbReference type="SAM" id="Phobius"/>
    </source>
</evidence>
<reference evidence="11" key="1">
    <citation type="submission" date="2025-08" db="UniProtKB">
        <authorList>
            <consortium name="RefSeq"/>
        </authorList>
    </citation>
    <scope>IDENTIFICATION</scope>
    <source>
        <strain evidence="11">Airmid</strain>
    </source>
</reference>
<dbReference type="Proteomes" id="UP000515146">
    <property type="component" value="Unplaced"/>
</dbReference>
<feature type="region of interest" description="Disordered" evidence="7">
    <location>
        <begin position="361"/>
        <end position="383"/>
    </location>
</feature>
<keyword evidence="4 8" id="KW-0812">Transmembrane</keyword>
<sequence length="405" mass="45668">MLLKSRIPLLVLLISSMIIVDNNVVCMIIDDEPNDTTPVSMLDILTSPSTTTTTTSTTMPTTTMTRLSLNKSALVSKTTNITTTILIAKSLNESKSKSDFCTIMDGILLIFSNLALLPAIYIAIKGKFYAESIVYCFTMTFSALYHLCDCNCLHYCIFSFDLLQYGDFFTATLTLWCTAIIISNVPYKWISSFHLIGSIIFGTLLHFYMSGTWSFVVPAISTLLLVASFWVCVFFLVLNIDFQYQSIKFFCIILIKGYRYYREHTIPELIYSNNFYIAIGLLSFGAIMFASQTLFYFRRLYGITHSLWHISMSLAIALLLPRYPNSDTSFWTENLKINSTIDNQSKPPIISIGKSINEINNSNNHSTRNLSPAPSPPTTTLQSQQHNINNDIMNFNSHVNSAFAL</sequence>
<dbReference type="Pfam" id="PF12036">
    <property type="entry name" value="DUF3522"/>
    <property type="match status" value="1"/>
</dbReference>
<evidence type="ECO:0000256" key="2">
    <source>
        <dbReference type="ARBA" id="ARBA00005542"/>
    </source>
</evidence>
<keyword evidence="10" id="KW-1185">Reference proteome</keyword>